<sequence length="123" mass="13589">MPANFAHKIPDTWSFEKSAGLIVVYATVIWCLAVVGALRNGQVYTTVGSEEKVQYLVNECHIPRSHFLDREVVHANRITCFDAADAASAFRYMQSDKHIGKIVIRIPEDAADLPTATSLATPE</sequence>
<gene>
    <name evidence="2" type="ORF">RIB2604_02006740</name>
</gene>
<reference evidence="2 3" key="1">
    <citation type="journal article" date="2016" name="DNA Res.">
        <title>Genome sequence of Aspergillus luchuensis NBRC 4314.</title>
        <authorList>
            <person name="Yamada O."/>
            <person name="Machida M."/>
            <person name="Hosoyama A."/>
            <person name="Goto M."/>
            <person name="Takahashi T."/>
            <person name="Futagami T."/>
            <person name="Yamagata Y."/>
            <person name="Takeuchi M."/>
            <person name="Kobayashi T."/>
            <person name="Koike H."/>
            <person name="Abe K."/>
            <person name="Asai K."/>
            <person name="Arita M."/>
            <person name="Fujita N."/>
            <person name="Fukuda K."/>
            <person name="Higa K."/>
            <person name="Horikawa H."/>
            <person name="Ishikawa T."/>
            <person name="Jinno K."/>
            <person name="Kato Y."/>
            <person name="Kirimura K."/>
            <person name="Mizutani O."/>
            <person name="Nakasone K."/>
            <person name="Sano M."/>
            <person name="Shiraishi Y."/>
            <person name="Tsukahara M."/>
            <person name="Gomi K."/>
        </authorList>
    </citation>
    <scope>NUCLEOTIDE SEQUENCE [LARGE SCALE GENOMIC DNA]</scope>
    <source>
        <strain evidence="2 3">RIB 2604</strain>
    </source>
</reference>
<proteinExistence type="predicted"/>
<feature type="transmembrane region" description="Helical" evidence="1">
    <location>
        <begin position="20"/>
        <end position="38"/>
    </location>
</feature>
<dbReference type="Proteomes" id="UP000075230">
    <property type="component" value="Unassembled WGS sequence"/>
</dbReference>
<protein>
    <submittedName>
        <fullName evidence="2">Fum1p</fullName>
    </submittedName>
</protein>
<reference evidence="3" key="2">
    <citation type="submission" date="2016-02" db="EMBL/GenBank/DDBJ databases">
        <title>Genome sequencing of Aspergillus luchuensis NBRC 4314.</title>
        <authorList>
            <person name="Yamada O."/>
        </authorList>
    </citation>
    <scope>NUCLEOTIDE SEQUENCE [LARGE SCALE GENOMIC DNA]</scope>
    <source>
        <strain evidence="3">RIB 2604</strain>
    </source>
</reference>
<dbReference type="EMBL" id="BCWF01000020">
    <property type="protein sequence ID" value="GAT26095.1"/>
    <property type="molecule type" value="Genomic_DNA"/>
</dbReference>
<name>A0A146FJP6_ASPKA</name>
<dbReference type="AlphaFoldDB" id="A0A146FJP6"/>
<keyword evidence="1" id="KW-0812">Transmembrane</keyword>
<keyword evidence="1" id="KW-1133">Transmembrane helix</keyword>
<comment type="caution">
    <text evidence="2">The sequence shown here is derived from an EMBL/GenBank/DDBJ whole genome shotgun (WGS) entry which is preliminary data.</text>
</comment>
<evidence type="ECO:0000313" key="2">
    <source>
        <dbReference type="EMBL" id="GAT26095.1"/>
    </source>
</evidence>
<evidence type="ECO:0000313" key="3">
    <source>
        <dbReference type="Proteomes" id="UP000075230"/>
    </source>
</evidence>
<evidence type="ECO:0000256" key="1">
    <source>
        <dbReference type="SAM" id="Phobius"/>
    </source>
</evidence>
<organism evidence="2 3">
    <name type="scientific">Aspergillus kawachii</name>
    <name type="common">White koji mold</name>
    <name type="synonym">Aspergillus awamori var. kawachi</name>
    <dbReference type="NCBI Taxonomy" id="1069201"/>
    <lineage>
        <taxon>Eukaryota</taxon>
        <taxon>Fungi</taxon>
        <taxon>Dikarya</taxon>
        <taxon>Ascomycota</taxon>
        <taxon>Pezizomycotina</taxon>
        <taxon>Eurotiomycetes</taxon>
        <taxon>Eurotiomycetidae</taxon>
        <taxon>Eurotiales</taxon>
        <taxon>Aspergillaceae</taxon>
        <taxon>Aspergillus</taxon>
        <taxon>Aspergillus subgen. Circumdati</taxon>
    </lineage>
</organism>
<accession>A0A146FJP6</accession>
<dbReference type="Gene3D" id="3.90.180.10">
    <property type="entry name" value="Medium-chain alcohol dehydrogenases, catalytic domain"/>
    <property type="match status" value="2"/>
</dbReference>
<keyword evidence="1" id="KW-0472">Membrane</keyword>